<name>A0A8K0VX67_9PLEO</name>
<dbReference type="EMBL" id="JAGMVJ010000013">
    <property type="protein sequence ID" value="KAH7083795.1"/>
    <property type="molecule type" value="Genomic_DNA"/>
</dbReference>
<dbReference type="OrthoDB" id="9983560at2759"/>
<evidence type="ECO:0000313" key="8">
    <source>
        <dbReference type="EMBL" id="KAH7083795.1"/>
    </source>
</evidence>
<evidence type="ECO:0000256" key="6">
    <source>
        <dbReference type="SAM" id="SignalP"/>
    </source>
</evidence>
<feature type="chain" id="PRO_5035419023" evidence="6">
    <location>
        <begin position="24"/>
        <end position="552"/>
    </location>
</feature>
<dbReference type="Pfam" id="PF01565">
    <property type="entry name" value="FAD_binding_4"/>
    <property type="match status" value="1"/>
</dbReference>
<keyword evidence="6" id="KW-0732">Signal</keyword>
<dbReference type="InterPro" id="IPR006094">
    <property type="entry name" value="Oxid_FAD_bind_N"/>
</dbReference>
<feature type="signal peptide" evidence="6">
    <location>
        <begin position="1"/>
        <end position="23"/>
    </location>
</feature>
<dbReference type="PROSITE" id="PS51387">
    <property type="entry name" value="FAD_PCMH"/>
    <property type="match status" value="1"/>
</dbReference>
<evidence type="ECO:0000256" key="3">
    <source>
        <dbReference type="ARBA" id="ARBA00022630"/>
    </source>
</evidence>
<feature type="domain" description="FAD-binding PCMH-type" evidence="7">
    <location>
        <begin position="68"/>
        <end position="251"/>
    </location>
</feature>
<evidence type="ECO:0000256" key="4">
    <source>
        <dbReference type="ARBA" id="ARBA00022827"/>
    </source>
</evidence>
<accession>A0A8K0VX67</accession>
<dbReference type="GO" id="GO:0016491">
    <property type="term" value="F:oxidoreductase activity"/>
    <property type="evidence" value="ECO:0007669"/>
    <property type="project" value="UniProtKB-KW"/>
</dbReference>
<dbReference type="InterPro" id="IPR050416">
    <property type="entry name" value="FAD-linked_Oxidoreductase"/>
</dbReference>
<keyword evidence="4" id="KW-0274">FAD</keyword>
<organism evidence="8 9">
    <name type="scientific">Paraphoma chrysanthemicola</name>
    <dbReference type="NCBI Taxonomy" id="798071"/>
    <lineage>
        <taxon>Eukaryota</taxon>
        <taxon>Fungi</taxon>
        <taxon>Dikarya</taxon>
        <taxon>Ascomycota</taxon>
        <taxon>Pezizomycotina</taxon>
        <taxon>Dothideomycetes</taxon>
        <taxon>Pleosporomycetidae</taxon>
        <taxon>Pleosporales</taxon>
        <taxon>Pleosporineae</taxon>
        <taxon>Phaeosphaeriaceae</taxon>
        <taxon>Paraphoma</taxon>
    </lineage>
</organism>
<keyword evidence="3" id="KW-0285">Flavoprotein</keyword>
<comment type="caution">
    <text evidence="8">The sequence shown here is derived from an EMBL/GenBank/DDBJ whole genome shotgun (WGS) entry which is preliminary data.</text>
</comment>
<dbReference type="PANTHER" id="PTHR42973">
    <property type="entry name" value="BINDING OXIDOREDUCTASE, PUTATIVE (AFU_ORTHOLOGUE AFUA_1G17690)-RELATED"/>
    <property type="match status" value="1"/>
</dbReference>
<dbReference type="Proteomes" id="UP000813461">
    <property type="component" value="Unassembled WGS sequence"/>
</dbReference>
<dbReference type="PANTHER" id="PTHR42973:SF39">
    <property type="entry name" value="FAD-BINDING PCMH-TYPE DOMAIN-CONTAINING PROTEIN"/>
    <property type="match status" value="1"/>
</dbReference>
<dbReference type="Pfam" id="PF08031">
    <property type="entry name" value="BBE"/>
    <property type="match status" value="1"/>
</dbReference>
<evidence type="ECO:0000256" key="5">
    <source>
        <dbReference type="ARBA" id="ARBA00023002"/>
    </source>
</evidence>
<dbReference type="InterPro" id="IPR036318">
    <property type="entry name" value="FAD-bd_PCMH-like_sf"/>
</dbReference>
<dbReference type="SUPFAM" id="SSF56176">
    <property type="entry name" value="FAD-binding/transporter-associated domain-like"/>
    <property type="match status" value="1"/>
</dbReference>
<keyword evidence="9" id="KW-1185">Reference proteome</keyword>
<sequence>MLLYSRHYFRFFLAITFISNINSTSVSSCKCSPSDSCWPSPTTWASLNGTVSGRLLPTILPKAVCPQGGAASETWVVHATDATDVQAALRFATEHNLKVNVNNTGHAGAGRSSTCGALFIATGSMKSLEFHESYIPRGCSEDRSHMAATLGAGAQDDETFPALAEHNAVTVGGTYSTVGIVGWATGGGHGWLTSSYGMGADNIFEVEIVTPDGQILVANECQNTDIFWATRGGGGGTYGVITSITMKAYPMPQTTVWLWNVAGKNDTSSADWWHFVARFHAKLPALKEQGFQGFYTIAGPAEGPLFMGGYFMAYEKSNDTVRHAIQTILEDANNSTILAQVSSNVTRYDAWIDAYSELPKQVATSSEGGGDTISSTRLLTKDGLTDDIGALARMFEAIGPQAEDSANGLSSHIIAGSFIASSKPVDNALNPAWRDAAVHMIVKSAWNEALPKDKVQQILDNNSNGTGRAMRQLSPDSGCYLNECDKFEPNWQWAMYGPNYSRLRAIKAKYDPNSVLWCRRCVGSDEWAYSDGDGSLCRRSAQDIWPNFAYKT</sequence>
<dbReference type="PROSITE" id="PS51257">
    <property type="entry name" value="PROKAR_LIPOPROTEIN"/>
    <property type="match status" value="1"/>
</dbReference>
<comment type="cofactor">
    <cofactor evidence="1">
        <name>FAD</name>
        <dbReference type="ChEBI" id="CHEBI:57692"/>
    </cofactor>
</comment>
<proteinExistence type="inferred from homology"/>
<evidence type="ECO:0000256" key="1">
    <source>
        <dbReference type="ARBA" id="ARBA00001974"/>
    </source>
</evidence>
<reference evidence="8" key="1">
    <citation type="journal article" date="2021" name="Nat. Commun.">
        <title>Genetic determinants of endophytism in the Arabidopsis root mycobiome.</title>
        <authorList>
            <person name="Mesny F."/>
            <person name="Miyauchi S."/>
            <person name="Thiergart T."/>
            <person name="Pickel B."/>
            <person name="Atanasova L."/>
            <person name="Karlsson M."/>
            <person name="Huettel B."/>
            <person name="Barry K.W."/>
            <person name="Haridas S."/>
            <person name="Chen C."/>
            <person name="Bauer D."/>
            <person name="Andreopoulos W."/>
            <person name="Pangilinan J."/>
            <person name="LaButti K."/>
            <person name="Riley R."/>
            <person name="Lipzen A."/>
            <person name="Clum A."/>
            <person name="Drula E."/>
            <person name="Henrissat B."/>
            <person name="Kohler A."/>
            <person name="Grigoriev I.V."/>
            <person name="Martin F.M."/>
            <person name="Hacquard S."/>
        </authorList>
    </citation>
    <scope>NUCLEOTIDE SEQUENCE</scope>
    <source>
        <strain evidence="8">MPI-SDFR-AT-0120</strain>
    </source>
</reference>
<evidence type="ECO:0000256" key="2">
    <source>
        <dbReference type="ARBA" id="ARBA00005466"/>
    </source>
</evidence>
<dbReference type="AlphaFoldDB" id="A0A8K0VX67"/>
<dbReference type="InterPro" id="IPR012951">
    <property type="entry name" value="BBE"/>
</dbReference>
<comment type="similarity">
    <text evidence="2">Belongs to the oxygen-dependent FAD-linked oxidoreductase family.</text>
</comment>
<dbReference type="GO" id="GO:0071949">
    <property type="term" value="F:FAD binding"/>
    <property type="evidence" value="ECO:0007669"/>
    <property type="project" value="InterPro"/>
</dbReference>
<dbReference type="Gene3D" id="3.30.465.10">
    <property type="match status" value="1"/>
</dbReference>
<dbReference type="Gene3D" id="3.40.462.20">
    <property type="match status" value="1"/>
</dbReference>
<protein>
    <submittedName>
        <fullName evidence="8">FAD binding domain protein</fullName>
    </submittedName>
</protein>
<keyword evidence="5" id="KW-0560">Oxidoreductase</keyword>
<evidence type="ECO:0000259" key="7">
    <source>
        <dbReference type="PROSITE" id="PS51387"/>
    </source>
</evidence>
<gene>
    <name evidence="8" type="ORF">FB567DRAFT_550824</name>
</gene>
<evidence type="ECO:0000313" key="9">
    <source>
        <dbReference type="Proteomes" id="UP000813461"/>
    </source>
</evidence>
<dbReference type="InterPro" id="IPR016166">
    <property type="entry name" value="FAD-bd_PCMH"/>
</dbReference>
<dbReference type="InterPro" id="IPR016169">
    <property type="entry name" value="FAD-bd_PCMH_sub2"/>
</dbReference>